<dbReference type="RefSeq" id="WP_012256243.1">
    <property type="nucleotide sequence ID" value="NC_010175.1"/>
</dbReference>
<evidence type="ECO:0000313" key="1">
    <source>
        <dbReference type="EMBL" id="ABY33587.1"/>
    </source>
</evidence>
<dbReference type="KEGG" id="cau:Caur_0336"/>
<dbReference type="HOGENOM" id="CLU_2463462_0_0_0"/>
<reference evidence="2" key="1">
    <citation type="journal article" date="2011" name="BMC Genomics">
        <title>Complete genome sequence of the filamentous anoxygenic phototrophic bacterium Chloroflexus aurantiacus.</title>
        <authorList>
            <person name="Tang K.H."/>
            <person name="Barry K."/>
            <person name="Chertkov O."/>
            <person name="Dalin E."/>
            <person name="Han C.S."/>
            <person name="Hauser L.J."/>
            <person name="Honchak B.M."/>
            <person name="Karbach L.E."/>
            <person name="Land M.L."/>
            <person name="Lapidus A."/>
            <person name="Larimer F.W."/>
            <person name="Mikhailova N."/>
            <person name="Pitluck S."/>
            <person name="Pierson B.K."/>
            <person name="Blankenship R.E."/>
        </authorList>
    </citation>
    <scope>NUCLEOTIDE SEQUENCE [LARGE SCALE GENOMIC DNA]</scope>
    <source>
        <strain evidence="2">ATCC 29366 / DSM 635 / J-10-fl</strain>
    </source>
</reference>
<gene>
    <name evidence="1" type="ordered locus">Caur_0336</name>
</gene>
<dbReference type="PATRIC" id="fig|324602.8.peg.387"/>
<name>A9WD18_CHLAA</name>
<dbReference type="EnsemblBacteria" id="ABY33587">
    <property type="protein sequence ID" value="ABY33587"/>
    <property type="gene ID" value="Caur_0336"/>
</dbReference>
<sequence length="90" mass="9815">MEGYVRQRIEVLTARLNSLRPGLERARQSVARLENEAVPAGATALARAAQLSAARAMATTLAERERHLLIAIQALQAELADQTLTGHEQE</sequence>
<dbReference type="EMBL" id="CP000909">
    <property type="protein sequence ID" value="ABY33587.1"/>
    <property type="molecule type" value="Genomic_DNA"/>
</dbReference>
<organism evidence="1 2">
    <name type="scientific">Chloroflexus aurantiacus (strain ATCC 29366 / DSM 635 / J-10-fl)</name>
    <dbReference type="NCBI Taxonomy" id="324602"/>
    <lineage>
        <taxon>Bacteria</taxon>
        <taxon>Bacillati</taxon>
        <taxon>Chloroflexota</taxon>
        <taxon>Chloroflexia</taxon>
        <taxon>Chloroflexales</taxon>
        <taxon>Chloroflexineae</taxon>
        <taxon>Chloroflexaceae</taxon>
        <taxon>Chloroflexus</taxon>
    </lineage>
</organism>
<dbReference type="AlphaFoldDB" id="A9WD18"/>
<dbReference type="InParanoid" id="A9WD18"/>
<dbReference type="Proteomes" id="UP000002008">
    <property type="component" value="Chromosome"/>
</dbReference>
<proteinExistence type="predicted"/>
<evidence type="ECO:0000313" key="2">
    <source>
        <dbReference type="Proteomes" id="UP000002008"/>
    </source>
</evidence>
<protein>
    <submittedName>
        <fullName evidence="1">Uncharacterized protein</fullName>
    </submittedName>
</protein>
<accession>A9WD18</accession>
<keyword evidence="2" id="KW-1185">Reference proteome</keyword>